<proteinExistence type="predicted"/>
<dbReference type="EMBL" id="GBRH01276196">
    <property type="protein sequence ID" value="JAD21699.1"/>
    <property type="molecule type" value="Transcribed_RNA"/>
</dbReference>
<reference evidence="1" key="1">
    <citation type="submission" date="2014-09" db="EMBL/GenBank/DDBJ databases">
        <authorList>
            <person name="Magalhaes I.L.F."/>
            <person name="Oliveira U."/>
            <person name="Santos F.R."/>
            <person name="Vidigal T.H.D.A."/>
            <person name="Brescovit A.D."/>
            <person name="Santos A.J."/>
        </authorList>
    </citation>
    <scope>NUCLEOTIDE SEQUENCE</scope>
    <source>
        <tissue evidence="1">Shoot tissue taken approximately 20 cm above the soil surface</tissue>
    </source>
</reference>
<evidence type="ECO:0000313" key="1">
    <source>
        <dbReference type="EMBL" id="JAD21699.1"/>
    </source>
</evidence>
<organism evidence="1">
    <name type="scientific">Arundo donax</name>
    <name type="common">Giant reed</name>
    <name type="synonym">Donax arundinaceus</name>
    <dbReference type="NCBI Taxonomy" id="35708"/>
    <lineage>
        <taxon>Eukaryota</taxon>
        <taxon>Viridiplantae</taxon>
        <taxon>Streptophyta</taxon>
        <taxon>Embryophyta</taxon>
        <taxon>Tracheophyta</taxon>
        <taxon>Spermatophyta</taxon>
        <taxon>Magnoliopsida</taxon>
        <taxon>Liliopsida</taxon>
        <taxon>Poales</taxon>
        <taxon>Poaceae</taxon>
        <taxon>PACMAD clade</taxon>
        <taxon>Arundinoideae</taxon>
        <taxon>Arundineae</taxon>
        <taxon>Arundo</taxon>
    </lineage>
</organism>
<sequence length="66" mass="7193">MSWVLGDVQAHLTSVQASVTVLPSVVHGRLGITKTLQCLPKKLGKALNGQAVRTDPTVFHLRKNFE</sequence>
<protein>
    <submittedName>
        <fullName evidence="1">Uncharacterized protein</fullName>
    </submittedName>
</protein>
<name>A0A0A8Y6L4_ARUDO</name>
<dbReference type="AlphaFoldDB" id="A0A0A8Y6L4"/>
<reference evidence="1" key="2">
    <citation type="journal article" date="2015" name="Data Brief">
        <title>Shoot transcriptome of the giant reed, Arundo donax.</title>
        <authorList>
            <person name="Barrero R.A."/>
            <person name="Guerrero F.D."/>
            <person name="Moolhuijzen P."/>
            <person name="Goolsby J.A."/>
            <person name="Tidwell J."/>
            <person name="Bellgard S.E."/>
            <person name="Bellgard M.I."/>
        </authorList>
    </citation>
    <scope>NUCLEOTIDE SEQUENCE</scope>
    <source>
        <tissue evidence="1">Shoot tissue taken approximately 20 cm above the soil surface</tissue>
    </source>
</reference>
<accession>A0A0A8Y6L4</accession>